<keyword evidence="5" id="KW-1185">Reference proteome</keyword>
<reference evidence="4 5" key="1">
    <citation type="submission" date="2019-09" db="EMBL/GenBank/DDBJ databases">
        <title>Genome sequence of Adhaeribacter sp. M2.</title>
        <authorList>
            <person name="Srinivasan S."/>
        </authorList>
    </citation>
    <scope>NUCLEOTIDE SEQUENCE [LARGE SCALE GENOMIC DNA]</scope>
    <source>
        <strain evidence="4 5">M2</strain>
    </source>
</reference>
<dbReference type="InterPro" id="IPR008964">
    <property type="entry name" value="Invasin/intimin_cell_adhesion"/>
</dbReference>
<dbReference type="SUPFAM" id="SSF49265">
    <property type="entry name" value="Fibronectin type III"/>
    <property type="match status" value="4"/>
</dbReference>
<organism evidence="4 5">
    <name type="scientific">Adhaeribacter soli</name>
    <dbReference type="NCBI Taxonomy" id="2607655"/>
    <lineage>
        <taxon>Bacteria</taxon>
        <taxon>Pseudomonadati</taxon>
        <taxon>Bacteroidota</taxon>
        <taxon>Cytophagia</taxon>
        <taxon>Cytophagales</taxon>
        <taxon>Hymenobacteraceae</taxon>
        <taxon>Adhaeribacter</taxon>
    </lineage>
</organism>
<dbReference type="Pfam" id="PF12733">
    <property type="entry name" value="Cadherin-like"/>
    <property type="match status" value="2"/>
</dbReference>
<dbReference type="InterPro" id="IPR026444">
    <property type="entry name" value="Secre_tail"/>
</dbReference>
<dbReference type="InterPro" id="IPR049304">
    <property type="entry name" value="Gly_rich_dom"/>
</dbReference>
<gene>
    <name evidence="4" type="ORF">F0P94_17380</name>
</gene>
<dbReference type="Gene3D" id="2.60.120.200">
    <property type="match status" value="1"/>
</dbReference>
<protein>
    <submittedName>
        <fullName evidence="4">T9SS type A sorting domain-containing protein</fullName>
    </submittedName>
</protein>
<dbReference type="InterPro" id="IPR045474">
    <property type="entry name" value="GEVED"/>
</dbReference>
<dbReference type="Pfam" id="PF20009">
    <property type="entry name" value="GEVED"/>
    <property type="match status" value="4"/>
</dbReference>
<evidence type="ECO:0000256" key="2">
    <source>
        <dbReference type="SAM" id="SignalP"/>
    </source>
</evidence>
<dbReference type="EMBL" id="VTWT01000011">
    <property type="protein sequence ID" value="KAA9325705.1"/>
    <property type="molecule type" value="Genomic_DNA"/>
</dbReference>
<feature type="chain" id="PRO_5024821222" evidence="2">
    <location>
        <begin position="24"/>
        <end position="2552"/>
    </location>
</feature>
<dbReference type="SMART" id="SM00060">
    <property type="entry name" value="FN3"/>
    <property type="match status" value="5"/>
</dbReference>
<feature type="signal peptide" evidence="2">
    <location>
        <begin position="1"/>
        <end position="23"/>
    </location>
</feature>
<comment type="caution">
    <text evidence="4">The sequence shown here is derived from an EMBL/GenBank/DDBJ whole genome shotgun (WGS) entry which is preliminary data.</text>
</comment>
<dbReference type="Pfam" id="PF21722">
    <property type="entry name" value="Gly_rich_2"/>
    <property type="match status" value="1"/>
</dbReference>
<dbReference type="SUPFAM" id="SSF49373">
    <property type="entry name" value="Invasin/intimin cell-adhesion fragments"/>
    <property type="match status" value="1"/>
</dbReference>
<evidence type="ECO:0000313" key="5">
    <source>
        <dbReference type="Proteomes" id="UP000326570"/>
    </source>
</evidence>
<dbReference type="InterPro" id="IPR013783">
    <property type="entry name" value="Ig-like_fold"/>
</dbReference>
<dbReference type="Gene3D" id="2.60.40.1080">
    <property type="match status" value="1"/>
</dbReference>
<dbReference type="InterPro" id="IPR025883">
    <property type="entry name" value="Cadherin-like_domain"/>
</dbReference>
<evidence type="ECO:0000313" key="4">
    <source>
        <dbReference type="EMBL" id="KAA9325705.1"/>
    </source>
</evidence>
<accession>A0A5N1IJ59</accession>
<feature type="domain" description="Fibronectin type-III" evidence="3">
    <location>
        <begin position="1885"/>
        <end position="1977"/>
    </location>
</feature>
<dbReference type="NCBIfam" id="TIGR04183">
    <property type="entry name" value="Por_Secre_tail"/>
    <property type="match status" value="1"/>
</dbReference>
<dbReference type="RefSeq" id="WP_150905419.1">
    <property type="nucleotide sequence ID" value="NZ_VTWT01000011.1"/>
</dbReference>
<proteinExistence type="predicted"/>
<dbReference type="Proteomes" id="UP000326570">
    <property type="component" value="Unassembled WGS sequence"/>
</dbReference>
<sequence length="2552" mass="263450">MRNSLHFLVSTVLLTLQFFSGYAQCPTGAINGSSVVSVGSSINLTGPDLPTGGTLTVVNGYRIHRFTSSGTFTVPAGFSGNVGMLVVAGGGGGGSNGGGGGGGGGVRSTNTQALVGGTTYTITVGGGGGPEANGGNSSFGTLMVATGGGRGASRDGGGAAYSGGSGGGGSGASGGNPTGASAGAGSAGQGNNGGNGTAADLGCSAAGGGGGGAGGTGSAASSATGGNGGIGKFDYITGVGVNYAAGGGGGRTCTNTTLGVGGSGIGGNGGGNPTLATNGVANTGSGGGGGGGIGLGGSGGSGVVIVKYIDYASGNWASSNTGIATVNAAGVVTGVGAGTATIYLTTTCGSFSSKVITVNSTNADLSNLTLSSGTLSPAFASTTTNYTALVTNATSITVTPTKAEANASLQIQVNGGGWAPINSGSASAAVVLNRVKTTVDLRVTAQDGSTTKIYSVTITRVNTLDNAGLGSTTGAAVYSLRKLSSNYSGSAIQVIRSSDNAVYDIGFTSGGQLDTAALKGFVGNSNGSIVVWYDQSGYGRDLFQLLAATQPRLVNGGVIHRLNKLPAIYFGTSNLATAKEVMFPGAVTMVGVAKGTSPTPGSFISKTGTAAGANTNYPSPFDFTNNGGDFYIGNAATTVGSATSLANANPRSDISSLVPASVYSFTSQFAAGSTTYSYRNGIQTGAFSVAAYSDNGNSLRMGNRNELTQQGNFYTPEMVMFNTVLSTSERNTLETNQKNTYISADANLSSLSVNKGTLSPVFASATTGYSVTIDKSMLPFTLTAAASHLYADVRLRVNGGTYAPLARNTPSAALPVTVGSNTIEVKVTAQDGSTIKTYTINLIVEQYCQAGISVNNPKISSNNVRYIDNVNFAGINNNSGTTGGGYQDFTSQTGQVTAGGTYTFTATKAPSSNCLIYVWIDYNQDDDFTDTGELIYSTVAIAGPYTSAITIPLTASVGTTRMRIRLVNDSYGGNYTPCGDSYFGQVEDYSLNILPPPAPVCATGMFPANGTDQECLATLSWQAATNAAGYKVYMGSSAQTLVLVSTQTGTTYTPPSLLSGSTYYWKVVPYNSAADAPGCNIYSFTKYTCYCSTGTTYADNHRITEVHFAGINNYSYFSGNGYQQFTSSDTGRVMAGTTVPFAAAGNGNGSYSRFLAWIDYNRDGDFDDAGEQIYANNTAGPYSASITIPVTASIGNTRMRLRLLHTAYSSNITPCGTNDVGDVEDYTINIRQLAAPRCAAGFSPSDGNELLCSRSLSWQSVLYAEGYKVYTGLSPASLALVSTQTTTTYTPTGLLYGHIYYWKVVPYNSGGEAAGCSTNSFTVQPLACATGISPVNNGSDNCGTSTLSWQPVSCATGYKLYLGTSPAALSLISNQAGTAYSPSGLTGTSTYYWKVVPYNSSGEAAGCSVNSFTKSICYCPAGTDYPDGQFISNLNFGGISNNSGTSGGGYQDFTAITGQVTAGGTYNFDVSGTGHLYSSLQAWIDYNGDGDFTDVGELVYSGNRAGPYSSNITIPLTASVGLTRMRVRLDHTTNGYNGTSCGNSWVGQVEDYTLNILPIPAPGCATGFSPADGTELICNGSLSWQSVLYADGYKVYLGLSQASLALVSTQTTTTYTPTGLVYGQTYYWKIVPYNSTGEATSCSTNSLTLQPLACVTGISPVNNGSDNCAASKLSWQAVNCASGYKIYLGTSPTALLLVSDQAGLDYWPSGLTGNAVYYWKVVPYNSSGEASGCSVNSFTKTACYCAAGSNSTSNQFVSSVNFGGISNNSGTSGSGYQDFTFIQGQIQAGSTETFAATATSHLYSELMVWIDYNRDGDFTDAGEMIYSLTGFGPYNSSITVPPTARAGLTRMRVRLTHTYYGYNGTSCGYSDYGQVEDYSINILPLPVPVCVSGTAPATNTIGYPANLSWQASPLAEGYKVYMGPSAAALTQVSNQTGLSYNLSGLTGGKTYYWKVVPYNLAGDNTNCSIYTFTTPRATTWTGAVSTNWFDSGNWTSAVPDSTALALIPASLTVYPVLFSGKAAAKSLTISGELHFTGGEMKVSDTLTLSNGGALTTGGQSILTLQKQFTQSGGTFTATGGTVSFVNPASFTLPALTYYNLTIYGGPNAVITTAGNAAANGNLTLSGSGATLHNDYVLAVKGNLEANIPQTGTGKIKLISGKLTGHLLSGSATINNLEVDDILGATMIGDLTLTGALTLSAGNLTATAGKTLSLNGTISEEMGRKYNGELVKTISIGSGMANSLFGNIGVGLDNADAGNWGAITVTRHTGTGSFISNPTAPNVQGINRYWKIEPQFRPTGKTINLTLSWLSDENNGLTFPNNLAQVWKSEDNGLTWIPVEGLKPVISNGNLRSVTVQTSSFSLWTVSDAMNPLPVKWLHFNGKANLEGNQLNWATASEKDSKAFVVERSPDGRRFEAIGEVAAAGQSNSVREYGFLDKNSSVLAEKAVYYRLKQMDFNGRYEYSSMVAIKREKTVEITVLPNPFRSSLQVKLPGTSMASFKFTTAEGKTLYLKDKKALSGIVQLDDLPVLAPGMYLLQVVSGQNVTTLRVMKQ</sequence>
<keyword evidence="2" id="KW-0732">Signal</keyword>
<name>A0A5N1IJ59_9BACT</name>
<dbReference type="InterPro" id="IPR036116">
    <property type="entry name" value="FN3_sf"/>
</dbReference>
<dbReference type="Gene3D" id="2.60.40.10">
    <property type="entry name" value="Immunoglobulins"/>
    <property type="match status" value="6"/>
</dbReference>
<evidence type="ECO:0000256" key="1">
    <source>
        <dbReference type="SAM" id="MobiDB-lite"/>
    </source>
</evidence>
<feature type="region of interest" description="Disordered" evidence="1">
    <location>
        <begin position="162"/>
        <end position="189"/>
    </location>
</feature>
<dbReference type="PROSITE" id="PS50853">
    <property type="entry name" value="FN3"/>
    <property type="match status" value="1"/>
</dbReference>
<evidence type="ECO:0000259" key="3">
    <source>
        <dbReference type="PROSITE" id="PS50853"/>
    </source>
</evidence>
<dbReference type="InterPro" id="IPR003961">
    <property type="entry name" value="FN3_dom"/>
</dbReference>
<feature type="compositionally biased region" description="Gly residues" evidence="1">
    <location>
        <begin position="162"/>
        <end position="177"/>
    </location>
</feature>